<organism evidence="1">
    <name type="scientific">Moorella thermoacetica Y72</name>
    <dbReference type="NCBI Taxonomy" id="1325331"/>
    <lineage>
        <taxon>Bacteria</taxon>
        <taxon>Bacillati</taxon>
        <taxon>Bacillota</taxon>
        <taxon>Clostridia</taxon>
        <taxon>Neomoorellales</taxon>
        <taxon>Neomoorellaceae</taxon>
        <taxon>Neomoorella</taxon>
    </lineage>
</organism>
<dbReference type="GO" id="GO:0016740">
    <property type="term" value="F:transferase activity"/>
    <property type="evidence" value="ECO:0007669"/>
    <property type="project" value="UniProtKB-KW"/>
</dbReference>
<gene>
    <name evidence="1" type="ORF">MTY_2443</name>
</gene>
<reference evidence="1" key="1">
    <citation type="journal article" date="2014" name="Gene">
        <title>Genome-guided analysis of transformation efficiency and carbon dioxide assimilation by Moorella thermoacetica Y72.</title>
        <authorList>
            <person name="Tsukahara K."/>
            <person name="Kita A."/>
            <person name="Nakashimada Y."/>
            <person name="Hoshino T."/>
            <person name="Murakami K."/>
        </authorList>
    </citation>
    <scope>NUCLEOTIDE SEQUENCE [LARGE SCALE GENOMIC DNA]</scope>
    <source>
        <strain evidence="1">Y72</strain>
    </source>
</reference>
<keyword evidence="1" id="KW-0808">Transferase</keyword>
<dbReference type="EMBL" id="DF238840">
    <property type="protein sequence ID" value="GAF27102.1"/>
    <property type="molecule type" value="Genomic_DNA"/>
</dbReference>
<evidence type="ECO:0000313" key="1">
    <source>
        <dbReference type="EMBL" id="GAF27102.1"/>
    </source>
</evidence>
<proteinExistence type="predicted"/>
<accession>A0A0S6UHM8</accession>
<dbReference type="Proteomes" id="UP000063718">
    <property type="component" value="Unassembled WGS sequence"/>
</dbReference>
<sequence>MKWSQATGKVIAGNPPFRRVFYFYPDIPAFPGSFRVAA</sequence>
<dbReference type="AlphaFoldDB" id="A0A0S6UHM8"/>
<protein>
    <submittedName>
        <fullName evidence="1">Asp-tRNAAsn/Glu-tRNAGln amidotransferase B subunit</fullName>
    </submittedName>
</protein>
<name>A0A0S6UHM8_NEOTH</name>